<name>A0A2S7JZT0_9PROT</name>
<dbReference type="CDD" id="cd03801">
    <property type="entry name" value="GT4_PimA-like"/>
    <property type="match status" value="1"/>
</dbReference>
<dbReference type="Pfam" id="PF13692">
    <property type="entry name" value="Glyco_trans_1_4"/>
    <property type="match status" value="1"/>
</dbReference>
<dbReference type="GO" id="GO:0016757">
    <property type="term" value="F:glycosyltransferase activity"/>
    <property type="evidence" value="ECO:0007669"/>
    <property type="project" value="UniProtKB-ARBA"/>
</dbReference>
<dbReference type="RefSeq" id="WP_104832347.1">
    <property type="nucleotide sequence ID" value="NZ_PJCH01000017.1"/>
</dbReference>
<proteinExistence type="predicted"/>
<evidence type="ECO:0000313" key="2">
    <source>
        <dbReference type="EMBL" id="PQA85708.1"/>
    </source>
</evidence>
<dbReference type="InterPro" id="IPR050194">
    <property type="entry name" value="Glycosyltransferase_grp1"/>
</dbReference>
<organism evidence="2 3">
    <name type="scientific">Hyphococcus luteus</name>
    <dbReference type="NCBI Taxonomy" id="2058213"/>
    <lineage>
        <taxon>Bacteria</taxon>
        <taxon>Pseudomonadati</taxon>
        <taxon>Pseudomonadota</taxon>
        <taxon>Alphaproteobacteria</taxon>
        <taxon>Parvularculales</taxon>
        <taxon>Parvularculaceae</taxon>
        <taxon>Hyphococcus</taxon>
    </lineage>
</organism>
<comment type="caution">
    <text evidence="2">The sequence shown here is derived from an EMBL/GenBank/DDBJ whole genome shotgun (WGS) entry which is preliminary data.</text>
</comment>
<protein>
    <submittedName>
        <fullName evidence="2">Glycosyltransferase family 1 protein</fullName>
    </submittedName>
</protein>
<dbReference type="AlphaFoldDB" id="A0A2S7JZT0"/>
<dbReference type="OrthoDB" id="9790710at2"/>
<dbReference type="Pfam" id="PF13439">
    <property type="entry name" value="Glyco_transf_4"/>
    <property type="match status" value="1"/>
</dbReference>
<accession>A0A2S7JZT0</accession>
<dbReference type="InterPro" id="IPR028098">
    <property type="entry name" value="Glyco_trans_4-like_N"/>
</dbReference>
<dbReference type="Gene3D" id="3.40.50.2000">
    <property type="entry name" value="Glycogen Phosphorylase B"/>
    <property type="match status" value="2"/>
</dbReference>
<dbReference type="PANTHER" id="PTHR45947">
    <property type="entry name" value="SULFOQUINOVOSYL TRANSFERASE SQD2"/>
    <property type="match status" value="1"/>
</dbReference>
<dbReference type="Proteomes" id="UP000239504">
    <property type="component" value="Unassembled WGS sequence"/>
</dbReference>
<reference evidence="2 3" key="1">
    <citation type="submission" date="2017-12" db="EMBL/GenBank/DDBJ databases">
        <authorList>
            <person name="Hurst M.R.H."/>
        </authorList>
    </citation>
    <scope>NUCLEOTIDE SEQUENCE [LARGE SCALE GENOMIC DNA]</scope>
    <source>
        <strain evidence="2 3">SY-3-19</strain>
    </source>
</reference>
<keyword evidence="3" id="KW-1185">Reference proteome</keyword>
<dbReference type="SUPFAM" id="SSF53756">
    <property type="entry name" value="UDP-Glycosyltransferase/glycogen phosphorylase"/>
    <property type="match status" value="1"/>
</dbReference>
<sequence>MQDAASSGGPSGETVLLHVFPSFSFGGQQARLAALARGLGTGYRHVIVALDGDHAARALFDESVKAKFRTLILKKSSGLSLSNIWRLRGLLREEDPDILCTYNWGSMETVVANKLGPRVPHVHFEDGFGPDETIDRQRPRRVRARRRLLKKTPVVVPSRALEKTAAEQWGLKSVRRIGNGVDFDRLQGGKRGHNDALVVGSLAALRPEKNYRRLIAVFRAADYEGRARLEIFGAGPELDALRQAAKDDPRISLPGPTADAADAYARFDVFALSSDTEQAPLSLMEAMAAGLPVVATGVGDIAEMVAEENLPYITPVGDDEAYAHALAQMLQNPSARAAIGAANKRKAREAFSQDRMIAACRALFEDVQGRHG</sequence>
<evidence type="ECO:0000259" key="1">
    <source>
        <dbReference type="Pfam" id="PF13439"/>
    </source>
</evidence>
<dbReference type="PANTHER" id="PTHR45947:SF3">
    <property type="entry name" value="SULFOQUINOVOSYL TRANSFERASE SQD2"/>
    <property type="match status" value="1"/>
</dbReference>
<keyword evidence="2" id="KW-0808">Transferase</keyword>
<gene>
    <name evidence="2" type="ORF">CW354_22540</name>
</gene>
<dbReference type="EMBL" id="PJCH01000017">
    <property type="protein sequence ID" value="PQA85708.1"/>
    <property type="molecule type" value="Genomic_DNA"/>
</dbReference>
<feature type="domain" description="Glycosyltransferase subfamily 4-like N-terminal" evidence="1">
    <location>
        <begin position="25"/>
        <end position="185"/>
    </location>
</feature>
<evidence type="ECO:0000313" key="3">
    <source>
        <dbReference type="Proteomes" id="UP000239504"/>
    </source>
</evidence>